<evidence type="ECO:0000256" key="1">
    <source>
        <dbReference type="SAM" id="MobiDB-lite"/>
    </source>
</evidence>
<sequence length="158" mass="17497">MDGRVRPAIMTVATTKRVYGGGGGKDKEQCKWGRVVVEQTVVLLCGLSIRCTCAGETSTNKAQKRLEKKKQPVLGEVTKQNKEKEKNEITVQKLHVNGGDIGENRRQSEVVVDNRSDCNGFGGGSHYDSREGHEDHRVHQNEPNGRCDCDRDRCCRGG</sequence>
<organism evidence="2 3">
    <name type="scientific">Romanomermis culicivorax</name>
    <name type="common">Nematode worm</name>
    <dbReference type="NCBI Taxonomy" id="13658"/>
    <lineage>
        <taxon>Eukaryota</taxon>
        <taxon>Metazoa</taxon>
        <taxon>Ecdysozoa</taxon>
        <taxon>Nematoda</taxon>
        <taxon>Enoplea</taxon>
        <taxon>Dorylaimia</taxon>
        <taxon>Mermithida</taxon>
        <taxon>Mermithoidea</taxon>
        <taxon>Mermithidae</taxon>
        <taxon>Romanomermis</taxon>
    </lineage>
</organism>
<dbReference type="WBParaSite" id="nRc.2.0.1.t08925-RA">
    <property type="protein sequence ID" value="nRc.2.0.1.t08925-RA"/>
    <property type="gene ID" value="nRc.2.0.1.g08925"/>
</dbReference>
<reference evidence="3" key="1">
    <citation type="submission" date="2022-11" db="UniProtKB">
        <authorList>
            <consortium name="WormBaseParasite"/>
        </authorList>
    </citation>
    <scope>IDENTIFICATION</scope>
</reference>
<dbReference type="AlphaFoldDB" id="A0A915I510"/>
<feature type="compositionally biased region" description="Basic and acidic residues" evidence="1">
    <location>
        <begin position="127"/>
        <end position="145"/>
    </location>
</feature>
<accession>A0A915I510</accession>
<protein>
    <submittedName>
        <fullName evidence="3">Uncharacterized protein</fullName>
    </submittedName>
</protein>
<name>A0A915I510_ROMCU</name>
<proteinExistence type="predicted"/>
<keyword evidence="2" id="KW-1185">Reference proteome</keyword>
<evidence type="ECO:0000313" key="2">
    <source>
        <dbReference type="Proteomes" id="UP000887565"/>
    </source>
</evidence>
<feature type="region of interest" description="Disordered" evidence="1">
    <location>
        <begin position="122"/>
        <end position="145"/>
    </location>
</feature>
<evidence type="ECO:0000313" key="3">
    <source>
        <dbReference type="WBParaSite" id="nRc.2.0.1.t08925-RA"/>
    </source>
</evidence>
<dbReference type="Proteomes" id="UP000887565">
    <property type="component" value="Unplaced"/>
</dbReference>